<name>A0A0P1MKF2_9BACT</name>
<evidence type="ECO:0000313" key="1">
    <source>
        <dbReference type="EMBL" id="CUS96054.1"/>
    </source>
</evidence>
<gene>
    <name evidence="1" type="ORF">JGI23_00049</name>
</gene>
<organism evidence="1 2">
    <name type="scientific">Candidatus Chryseopegocella kryptomonas</name>
    <dbReference type="NCBI Taxonomy" id="1633643"/>
    <lineage>
        <taxon>Bacteria</taxon>
        <taxon>Pseudomonadati</taxon>
        <taxon>Candidatus Kryptoniota</taxon>
        <taxon>Candidatus Chryseopegocella</taxon>
    </lineage>
</organism>
<evidence type="ECO:0000313" key="2">
    <source>
        <dbReference type="Proteomes" id="UP000199197"/>
    </source>
</evidence>
<dbReference type="OrthoDB" id="9768503at2"/>
<keyword evidence="2" id="KW-1185">Reference proteome</keyword>
<reference evidence="2" key="1">
    <citation type="submission" date="2015-11" db="EMBL/GenBank/DDBJ databases">
        <authorList>
            <person name="Varghese N."/>
        </authorList>
    </citation>
    <scope>NUCLEOTIDE SEQUENCE [LARGE SCALE GENOMIC DNA]</scope>
    <source>
        <strain evidence="2">JGI-23</strain>
    </source>
</reference>
<dbReference type="EMBL" id="CZVW01000001">
    <property type="protein sequence ID" value="CUS96054.1"/>
    <property type="molecule type" value="Genomic_DNA"/>
</dbReference>
<dbReference type="AlphaFoldDB" id="A0A0P1MKF2"/>
<proteinExistence type="predicted"/>
<dbReference type="Proteomes" id="UP000199197">
    <property type="component" value="Unassembled WGS sequence"/>
</dbReference>
<dbReference type="RefSeq" id="WP_092346646.1">
    <property type="nucleotide sequence ID" value="NZ_CZVW01000001.1"/>
</dbReference>
<accession>A0A0P1MKF2</accession>
<protein>
    <submittedName>
        <fullName evidence="1">Uncharacterized protein</fullName>
    </submittedName>
</protein>
<sequence>MKIAFLIDSEPSQEQLSAFKWLRARTGCAFQVEIEKINNANLNEFNIIWWHYDKSLNLPEFASSDEFKTTLLNFLNRGGNLLLTLTAVKLLNVLNIEPIEPDFEKREILTSSRSYGFASFLGHPVFRKLHNATYTFTASEKTEKIMLAYVDRTPENLKIVGIEKVDDKINPTKKILFEFESKFKIIAIGGYVYFSDKGNPNWNNLDRLLLNSILYLNNPRKFPEPKTYWDFRENITRASFQLENKALRTAQKKIGRKSTDIQSEIKGNYLIQGEQIFAEITEQKIKSISIPPLQIIDEISLSLKSNEEFKQIEKPQLILKPEAVVRNFEIGEAKFCETIFTHPKKPILISNFLITSDKEIEICLNLKISPKFLSEPKFQIKNFSFGFDEKLKCFYVFNPQIFAIFAGSARKPESYEIKVGDFVDVKIFYKVSAGSEKAFNFAITGVFQNPRAPKDILSESKELYKLSLTSPHKIFKENFKSVRNALRKYLTIETQDENINQKFKFAVSLLPKFMKDVKTLGRFLVNDLREEFINTEKILNSLNTLLKIGDYEDTRDTLEFLGRYISVDSKLPQKFLLSGFFEYDNNLKFNFIKICGDYLRSSKDKLFAKFTWQRIKNLISGEIENLQNYPDAFNSILLFANTLEDSEYMEKLNELKSKMRFENGVKKLSSKINQFDLNSAIGVSSFVEKILDDFEFDVNAFEKKLTFKPRIKDAIGSVKMKNLRLQNMRINITIEKSSDCLVINFEKNNLPEINVNLEIFESPRNVKNVLIDDKVCKSFECDETSLKIGFSFRFKRQVKILFD</sequence>